<sequence length="74" mass="7931">MKKTILATALLTLFAGSAFAGSDNDHGADRLLNQQLAQMQEADMSTGKPAEQAARPVAKQSHFDEASAQKESRK</sequence>
<feature type="signal peptide" evidence="2">
    <location>
        <begin position="1"/>
        <end position="20"/>
    </location>
</feature>
<dbReference type="RefSeq" id="WP_168878287.1">
    <property type="nucleotide sequence ID" value="NZ_JABAIM010000004.1"/>
</dbReference>
<gene>
    <name evidence="3" type="ORF">HF682_15735</name>
</gene>
<proteinExistence type="predicted"/>
<evidence type="ECO:0000313" key="4">
    <source>
        <dbReference type="Proteomes" id="UP000587991"/>
    </source>
</evidence>
<evidence type="ECO:0000313" key="3">
    <source>
        <dbReference type="EMBL" id="NLR76619.1"/>
    </source>
</evidence>
<reference evidence="3 4" key="1">
    <citation type="submission" date="2020-04" db="EMBL/GenBank/DDBJ databases">
        <title>Draft genome of Leeia sp. IMCC25680.</title>
        <authorList>
            <person name="Song J."/>
            <person name="Cho J.-C."/>
        </authorList>
    </citation>
    <scope>NUCLEOTIDE SEQUENCE [LARGE SCALE GENOMIC DNA]</scope>
    <source>
        <strain evidence="3 4">IMCC25680</strain>
    </source>
</reference>
<evidence type="ECO:0000256" key="2">
    <source>
        <dbReference type="SAM" id="SignalP"/>
    </source>
</evidence>
<name>A0A847SHG6_9NEIS</name>
<feature type="region of interest" description="Disordered" evidence="1">
    <location>
        <begin position="39"/>
        <end position="74"/>
    </location>
</feature>
<accession>A0A847SHG6</accession>
<keyword evidence="4" id="KW-1185">Reference proteome</keyword>
<protein>
    <recommendedName>
        <fullName evidence="5">Secreted protein</fullName>
    </recommendedName>
</protein>
<organism evidence="3 4">
    <name type="scientific">Leeia aquatica</name>
    <dbReference type="NCBI Taxonomy" id="2725557"/>
    <lineage>
        <taxon>Bacteria</taxon>
        <taxon>Pseudomonadati</taxon>
        <taxon>Pseudomonadota</taxon>
        <taxon>Betaproteobacteria</taxon>
        <taxon>Neisseriales</taxon>
        <taxon>Leeiaceae</taxon>
        <taxon>Leeia</taxon>
    </lineage>
</organism>
<evidence type="ECO:0000256" key="1">
    <source>
        <dbReference type="SAM" id="MobiDB-lite"/>
    </source>
</evidence>
<feature type="compositionally biased region" description="Basic and acidic residues" evidence="1">
    <location>
        <begin position="61"/>
        <end position="74"/>
    </location>
</feature>
<dbReference type="Proteomes" id="UP000587991">
    <property type="component" value="Unassembled WGS sequence"/>
</dbReference>
<dbReference type="AlphaFoldDB" id="A0A847SHG6"/>
<evidence type="ECO:0008006" key="5">
    <source>
        <dbReference type="Google" id="ProtNLM"/>
    </source>
</evidence>
<feature type="chain" id="PRO_5032285471" description="Secreted protein" evidence="2">
    <location>
        <begin position="21"/>
        <end position="74"/>
    </location>
</feature>
<comment type="caution">
    <text evidence="3">The sequence shown here is derived from an EMBL/GenBank/DDBJ whole genome shotgun (WGS) entry which is preliminary data.</text>
</comment>
<dbReference type="EMBL" id="JABAIM010000004">
    <property type="protein sequence ID" value="NLR76619.1"/>
    <property type="molecule type" value="Genomic_DNA"/>
</dbReference>
<keyword evidence="2" id="KW-0732">Signal</keyword>